<evidence type="ECO:0000313" key="1">
    <source>
        <dbReference type="EMBL" id="KAL0640744.1"/>
    </source>
</evidence>
<dbReference type="Proteomes" id="UP001447188">
    <property type="component" value="Unassembled WGS sequence"/>
</dbReference>
<keyword evidence="2" id="KW-1185">Reference proteome</keyword>
<evidence type="ECO:0000313" key="2">
    <source>
        <dbReference type="Proteomes" id="UP001447188"/>
    </source>
</evidence>
<dbReference type="EMBL" id="JBBBZM010000001">
    <property type="protein sequence ID" value="KAL0640744.1"/>
    <property type="molecule type" value="Genomic_DNA"/>
</dbReference>
<name>A0ABR3GXR8_9PEZI</name>
<accession>A0ABR3GXR8</accession>
<proteinExistence type="predicted"/>
<gene>
    <name evidence="1" type="ORF">Q9L58_000049</name>
</gene>
<reference evidence="1 2" key="1">
    <citation type="submission" date="2024-02" db="EMBL/GenBank/DDBJ databases">
        <title>Discinaceae phylogenomics.</title>
        <authorList>
            <person name="Dirks A.C."/>
            <person name="James T.Y."/>
        </authorList>
    </citation>
    <scope>NUCLEOTIDE SEQUENCE [LARGE SCALE GENOMIC DNA]</scope>
    <source>
        <strain evidence="1 2">ACD0624</strain>
    </source>
</reference>
<sequence>MCSPWLRLTKISLLPFNLRNLRFGEKILYDLNPDDSVIRNKIPNSRTNTTIPFFHTVIVHDIPAGKSQAEKIKIFEDSLPQTLKIDYFWCPESKCPEHESSSGESVFIVCYDAETATAVLEYLPQITVCQKPLTGEIYAPKLDGRYGTRERIEELRAWSNIVFWAGFVGKEFVLGVGLRGSSKGNDQDLRWTVNHHLHYMPEYQDGKGEVTVWLSAVEKDWKPVLRGQADSIRKVTRIISSEIKGSMNHNKNKIGLRLVFEKESHAKYLKEWLSEKAVDPVPVRERIVEIERWYIFNYARKTRRRYVLGD</sequence>
<organism evidence="1 2">
    <name type="scientific">Discina gigas</name>
    <dbReference type="NCBI Taxonomy" id="1032678"/>
    <lineage>
        <taxon>Eukaryota</taxon>
        <taxon>Fungi</taxon>
        <taxon>Dikarya</taxon>
        <taxon>Ascomycota</taxon>
        <taxon>Pezizomycotina</taxon>
        <taxon>Pezizomycetes</taxon>
        <taxon>Pezizales</taxon>
        <taxon>Discinaceae</taxon>
        <taxon>Discina</taxon>
    </lineage>
</organism>
<comment type="caution">
    <text evidence="1">The sequence shown here is derived from an EMBL/GenBank/DDBJ whole genome shotgun (WGS) entry which is preliminary data.</text>
</comment>
<protein>
    <submittedName>
        <fullName evidence="1">Uncharacterized protein</fullName>
    </submittedName>
</protein>